<dbReference type="GO" id="GO:0009086">
    <property type="term" value="P:methionine biosynthetic process"/>
    <property type="evidence" value="ECO:0007669"/>
    <property type="project" value="UniProtKB-KW"/>
</dbReference>
<reference evidence="13 14" key="1">
    <citation type="submission" date="2016-07" db="EMBL/GenBank/DDBJ databases">
        <title>Draft Genome Sequence of Methylophaga muralis Bur 1.</title>
        <authorList>
            <person name="Vasilenko O.V."/>
            <person name="Doronina N.V."/>
            <person name="Shmareva M.N."/>
            <person name="Tarlachkov S.V."/>
            <person name="Mustakhimov I."/>
            <person name="Trotsenko Y.A."/>
        </authorList>
    </citation>
    <scope>NUCLEOTIDE SEQUENCE [LARGE SCALE GENOMIC DNA]</scope>
    <source>
        <strain evidence="13 14">Bur 1</strain>
    </source>
</reference>
<dbReference type="GO" id="GO:0035999">
    <property type="term" value="P:tetrahydrofolate interconversion"/>
    <property type="evidence" value="ECO:0007669"/>
    <property type="project" value="UniProtKB-UniPathway"/>
</dbReference>
<keyword evidence="8" id="KW-0520">NAD</keyword>
<dbReference type="AlphaFoldDB" id="A0A1E3GQV7"/>
<accession>A0A1E3GQV7</accession>
<dbReference type="EC" id="1.5.1.54" evidence="12"/>
<evidence type="ECO:0000256" key="3">
    <source>
        <dbReference type="ARBA" id="ARBA00006743"/>
    </source>
</evidence>
<comment type="pathway">
    <text evidence="2 12">One-carbon metabolism; tetrahydrofolate interconversion.</text>
</comment>
<protein>
    <recommendedName>
        <fullName evidence="12">Methylenetetrahydrofolate reductase</fullName>
        <ecNumber evidence="12">1.5.1.54</ecNumber>
    </recommendedName>
</protein>
<evidence type="ECO:0000313" key="13">
    <source>
        <dbReference type="EMBL" id="ODN66407.1"/>
    </source>
</evidence>
<dbReference type="InterPro" id="IPR004620">
    <property type="entry name" value="MTHF_reductase_bac"/>
</dbReference>
<dbReference type="CDD" id="cd00537">
    <property type="entry name" value="MTHFR"/>
    <property type="match status" value="1"/>
</dbReference>
<sequence length="283" mass="31647">MSKQPVISCEFFPPKTEKGAQNLLLVQEQLSVLKPEFYSVTFGAGGSTQDNTLEAVVAIQQRAAETGIGAAPHLSCVGSSKERIRTILQTYIDNDISRVVALRGDLPSGMRDPGDFRYANELVEFIRKETGDHFTIEVAAYPEVHPQAQDANSDFDNFKRKVDAGADSAITQYFYNIDAYLYFADRCMQAGIEIPIIPGIMPINNYSQLARFSSGCGAEIPRWLRKKLEAYYDDIPSMQAFTTDFLTDFTEQLIEIEVPGLHFYSMNKSEPVLTVCERLGLVR</sequence>
<evidence type="ECO:0000256" key="5">
    <source>
        <dbReference type="ARBA" id="ARBA00022630"/>
    </source>
</evidence>
<dbReference type="STRING" id="291169.A9E74_01880"/>
<comment type="catalytic activity">
    <reaction evidence="11">
        <text>(6S)-5-methyl-5,6,7,8-tetrahydrofolate + NAD(+) = (6R)-5,10-methylene-5,6,7,8-tetrahydrofolate + NADH + H(+)</text>
        <dbReference type="Rhea" id="RHEA:19821"/>
        <dbReference type="ChEBI" id="CHEBI:15378"/>
        <dbReference type="ChEBI" id="CHEBI:15636"/>
        <dbReference type="ChEBI" id="CHEBI:18608"/>
        <dbReference type="ChEBI" id="CHEBI:57540"/>
        <dbReference type="ChEBI" id="CHEBI:57945"/>
        <dbReference type="EC" id="1.5.1.54"/>
    </reaction>
    <physiologicalReaction direction="right-to-left" evidence="11">
        <dbReference type="Rhea" id="RHEA:19823"/>
    </physiologicalReaction>
</comment>
<dbReference type="SUPFAM" id="SSF51730">
    <property type="entry name" value="FAD-linked oxidoreductase"/>
    <property type="match status" value="1"/>
</dbReference>
<dbReference type="Gene3D" id="3.20.20.220">
    <property type="match status" value="1"/>
</dbReference>
<keyword evidence="9" id="KW-0486">Methionine biosynthesis</keyword>
<evidence type="ECO:0000256" key="6">
    <source>
        <dbReference type="ARBA" id="ARBA00022827"/>
    </source>
</evidence>
<evidence type="ECO:0000256" key="12">
    <source>
        <dbReference type="RuleBase" id="RU003862"/>
    </source>
</evidence>
<keyword evidence="5 12" id="KW-0285">Flavoprotein</keyword>
<comment type="caution">
    <text evidence="13">The sequence shown here is derived from an EMBL/GenBank/DDBJ whole genome shotgun (WGS) entry which is preliminary data.</text>
</comment>
<keyword evidence="6 12" id="KW-0274">FAD</keyword>
<evidence type="ECO:0000256" key="9">
    <source>
        <dbReference type="ARBA" id="ARBA00023167"/>
    </source>
</evidence>
<keyword evidence="7 12" id="KW-0560">Oxidoreductase</keyword>
<evidence type="ECO:0000256" key="8">
    <source>
        <dbReference type="ARBA" id="ARBA00023027"/>
    </source>
</evidence>
<evidence type="ECO:0000256" key="4">
    <source>
        <dbReference type="ARBA" id="ARBA00022605"/>
    </source>
</evidence>
<dbReference type="PANTHER" id="PTHR45754">
    <property type="entry name" value="METHYLENETETRAHYDROFOLATE REDUCTASE"/>
    <property type="match status" value="1"/>
</dbReference>
<dbReference type="InterPro" id="IPR003171">
    <property type="entry name" value="Mehydrof_redctse-like"/>
</dbReference>
<gene>
    <name evidence="13" type="primary">metF</name>
    <name evidence="13" type="ORF">A9E74_01880</name>
</gene>
<keyword evidence="4" id="KW-0028">Amino-acid biosynthesis</keyword>
<evidence type="ECO:0000256" key="7">
    <source>
        <dbReference type="ARBA" id="ARBA00023002"/>
    </source>
</evidence>
<dbReference type="RefSeq" id="WP_069296310.1">
    <property type="nucleotide sequence ID" value="NZ_MCRI01000020.1"/>
</dbReference>
<dbReference type="InterPro" id="IPR029041">
    <property type="entry name" value="FAD-linked_oxidoreductase-like"/>
</dbReference>
<evidence type="ECO:0000313" key="14">
    <source>
        <dbReference type="Proteomes" id="UP000094379"/>
    </source>
</evidence>
<dbReference type="Proteomes" id="UP000094379">
    <property type="component" value="Unassembled WGS sequence"/>
</dbReference>
<organism evidence="13 14">
    <name type="scientific">Methylophaga muralis</name>
    <dbReference type="NCBI Taxonomy" id="291169"/>
    <lineage>
        <taxon>Bacteria</taxon>
        <taxon>Pseudomonadati</taxon>
        <taxon>Pseudomonadota</taxon>
        <taxon>Gammaproteobacteria</taxon>
        <taxon>Thiotrichales</taxon>
        <taxon>Piscirickettsiaceae</taxon>
        <taxon>Methylophaga</taxon>
    </lineage>
</organism>
<evidence type="ECO:0000256" key="2">
    <source>
        <dbReference type="ARBA" id="ARBA00004777"/>
    </source>
</evidence>
<dbReference type="PATRIC" id="fig|291169.3.peg.1890"/>
<comment type="pathway">
    <text evidence="10">Amino-acid biosynthesis; L-methionine biosynthesis via de novo pathway.</text>
</comment>
<dbReference type="GO" id="GO:0106312">
    <property type="term" value="F:methylenetetrahydrofolate reductase (NADH) activity"/>
    <property type="evidence" value="ECO:0007669"/>
    <property type="project" value="UniProtKB-EC"/>
</dbReference>
<evidence type="ECO:0000256" key="1">
    <source>
        <dbReference type="ARBA" id="ARBA00001974"/>
    </source>
</evidence>
<dbReference type="Pfam" id="PF02219">
    <property type="entry name" value="MTHFR"/>
    <property type="match status" value="1"/>
</dbReference>
<dbReference type="PANTHER" id="PTHR45754:SF3">
    <property type="entry name" value="METHYLENETETRAHYDROFOLATE REDUCTASE (NADPH)"/>
    <property type="match status" value="1"/>
</dbReference>
<comment type="similarity">
    <text evidence="3 12">Belongs to the methylenetetrahydrofolate reductase family.</text>
</comment>
<name>A0A1E3GQV7_9GAMM</name>
<dbReference type="GO" id="GO:0005829">
    <property type="term" value="C:cytosol"/>
    <property type="evidence" value="ECO:0007669"/>
    <property type="project" value="InterPro"/>
</dbReference>
<evidence type="ECO:0000256" key="10">
    <source>
        <dbReference type="ARBA" id="ARBA00034478"/>
    </source>
</evidence>
<comment type="cofactor">
    <cofactor evidence="1 12">
        <name>FAD</name>
        <dbReference type="ChEBI" id="CHEBI:57692"/>
    </cofactor>
</comment>
<evidence type="ECO:0000256" key="11">
    <source>
        <dbReference type="ARBA" id="ARBA00048628"/>
    </source>
</evidence>
<dbReference type="EMBL" id="MCRI01000020">
    <property type="protein sequence ID" value="ODN66407.1"/>
    <property type="molecule type" value="Genomic_DNA"/>
</dbReference>
<dbReference type="NCBIfam" id="TIGR00676">
    <property type="entry name" value="fadh2"/>
    <property type="match status" value="1"/>
</dbReference>
<dbReference type="UniPathway" id="UPA00193"/>
<dbReference type="GO" id="GO:0071949">
    <property type="term" value="F:FAD binding"/>
    <property type="evidence" value="ECO:0007669"/>
    <property type="project" value="TreeGrafter"/>
</dbReference>
<proteinExistence type="inferred from homology"/>
<keyword evidence="14" id="KW-1185">Reference proteome</keyword>